<feature type="region of interest" description="Disordered" evidence="1">
    <location>
        <begin position="1"/>
        <end position="39"/>
    </location>
</feature>
<proteinExistence type="predicted"/>
<reference evidence="2" key="1">
    <citation type="submission" date="2018-04" db="EMBL/GenBank/DDBJ databases">
        <title>Transcriptome assembly of Sipha flava.</title>
        <authorList>
            <person name="Scully E.D."/>
            <person name="Geib S.M."/>
            <person name="Palmer N.A."/>
            <person name="Koch K."/>
            <person name="Bradshaw J."/>
            <person name="Heng-Moss T."/>
            <person name="Sarath G."/>
        </authorList>
    </citation>
    <scope>NUCLEOTIDE SEQUENCE</scope>
</reference>
<name>A0A2S2PYZ0_9HEMI</name>
<organism evidence="2">
    <name type="scientific">Sipha flava</name>
    <name type="common">yellow sugarcane aphid</name>
    <dbReference type="NCBI Taxonomy" id="143950"/>
    <lineage>
        <taxon>Eukaryota</taxon>
        <taxon>Metazoa</taxon>
        <taxon>Ecdysozoa</taxon>
        <taxon>Arthropoda</taxon>
        <taxon>Hexapoda</taxon>
        <taxon>Insecta</taxon>
        <taxon>Pterygota</taxon>
        <taxon>Neoptera</taxon>
        <taxon>Paraneoptera</taxon>
        <taxon>Hemiptera</taxon>
        <taxon>Sternorrhyncha</taxon>
        <taxon>Aphidomorpha</taxon>
        <taxon>Aphidoidea</taxon>
        <taxon>Aphididae</taxon>
        <taxon>Sipha</taxon>
    </lineage>
</organism>
<sequence>MRRAKRFSGSHPSLVATDVEGVERNARRKSPPSTKGPTDAMEITIAFRYRWTLMARDVTFSRVVSEGTRSAIVLSHGPLAPRRSHLIVASFDRHSTSFSRVNSKRLSRPHNSCLDT</sequence>
<protein>
    <submittedName>
        <fullName evidence="2">Uncharacterized protein</fullName>
    </submittedName>
</protein>
<dbReference type="AlphaFoldDB" id="A0A2S2PYZ0"/>
<accession>A0A2S2PYZ0</accession>
<evidence type="ECO:0000256" key="1">
    <source>
        <dbReference type="SAM" id="MobiDB-lite"/>
    </source>
</evidence>
<gene>
    <name evidence="2" type="ORF">g.71299</name>
</gene>
<dbReference type="EMBL" id="GGMS01001544">
    <property type="protein sequence ID" value="MBY70747.1"/>
    <property type="molecule type" value="Transcribed_RNA"/>
</dbReference>
<evidence type="ECO:0000313" key="2">
    <source>
        <dbReference type="EMBL" id="MBY70747.1"/>
    </source>
</evidence>